<evidence type="ECO:0000256" key="2">
    <source>
        <dbReference type="ARBA" id="ARBA00004300"/>
    </source>
</evidence>
<reference evidence="13 14" key="1">
    <citation type="submission" date="2024-06" db="EMBL/GenBank/DDBJ databases">
        <authorList>
            <person name="Kraege A."/>
            <person name="Thomma B."/>
        </authorList>
    </citation>
    <scope>NUCLEOTIDE SEQUENCE [LARGE SCALE GENOMIC DNA]</scope>
</reference>
<accession>A0ABP1FWA8</accession>
<dbReference type="PANTHER" id="PTHR44390">
    <property type="entry name" value="CENTROSOMAL PROTEIN OF 41 KDA"/>
    <property type="match status" value="1"/>
</dbReference>
<evidence type="ECO:0000256" key="6">
    <source>
        <dbReference type="ARBA" id="ARBA00022927"/>
    </source>
</evidence>
<dbReference type="SMART" id="SM00450">
    <property type="entry name" value="RHOD"/>
    <property type="match status" value="1"/>
</dbReference>
<evidence type="ECO:0000256" key="8">
    <source>
        <dbReference type="ARBA" id="ARBA00023212"/>
    </source>
</evidence>
<dbReference type="EMBL" id="CAXHTA020000010">
    <property type="protein sequence ID" value="CAL5224163.1"/>
    <property type="molecule type" value="Genomic_DNA"/>
</dbReference>
<evidence type="ECO:0000259" key="12">
    <source>
        <dbReference type="PROSITE" id="PS50206"/>
    </source>
</evidence>
<keyword evidence="4" id="KW-0963">Cytoplasm</keyword>
<dbReference type="Pfam" id="PF00581">
    <property type="entry name" value="Rhodanese"/>
    <property type="match status" value="1"/>
</dbReference>
<protein>
    <submittedName>
        <fullName evidence="13">G6802 protein</fullName>
    </submittedName>
</protein>
<feature type="domain" description="Rhodanese" evidence="12">
    <location>
        <begin position="75"/>
        <end position="172"/>
    </location>
</feature>
<keyword evidence="5" id="KW-0970">Cilium biogenesis/degradation</keyword>
<feature type="region of interest" description="Disordered" evidence="11">
    <location>
        <begin position="1"/>
        <end position="20"/>
    </location>
</feature>
<comment type="similarity">
    <text evidence="10">Belongs to the CEP41 family.</text>
</comment>
<evidence type="ECO:0000256" key="11">
    <source>
        <dbReference type="SAM" id="MobiDB-lite"/>
    </source>
</evidence>
<dbReference type="Gene3D" id="3.40.250.10">
    <property type="entry name" value="Rhodanese-like domain"/>
    <property type="match status" value="1"/>
</dbReference>
<dbReference type="Proteomes" id="UP001497392">
    <property type="component" value="Unassembled WGS sequence"/>
</dbReference>
<evidence type="ECO:0000256" key="9">
    <source>
        <dbReference type="ARBA" id="ARBA00023273"/>
    </source>
</evidence>
<keyword evidence="14" id="KW-1185">Reference proteome</keyword>
<dbReference type="SUPFAM" id="SSF52821">
    <property type="entry name" value="Rhodanese/Cell cycle control phosphatase"/>
    <property type="match status" value="1"/>
</dbReference>
<comment type="subcellular location">
    <subcellularLocation>
        <location evidence="1">Cytoplasm</location>
        <location evidence="1">Cytoskeleton</location>
        <location evidence="1">Cilium basal body</location>
    </subcellularLocation>
    <subcellularLocation>
        <location evidence="2">Cytoplasm</location>
        <location evidence="2">Cytoskeleton</location>
        <location evidence="2">Microtubule organizing center</location>
        <location evidence="2">Centrosome</location>
    </subcellularLocation>
</comment>
<evidence type="ECO:0000256" key="10">
    <source>
        <dbReference type="ARBA" id="ARBA00038465"/>
    </source>
</evidence>
<dbReference type="InterPro" id="IPR036873">
    <property type="entry name" value="Rhodanese-like_dom_sf"/>
</dbReference>
<keyword evidence="9" id="KW-0966">Cell projection</keyword>
<gene>
    <name evidence="13" type="primary">g6802</name>
    <name evidence="13" type="ORF">VP750_LOCUS5822</name>
</gene>
<comment type="caution">
    <text evidence="13">The sequence shown here is derived from an EMBL/GenBank/DDBJ whole genome shotgun (WGS) entry which is preliminary data.</text>
</comment>
<keyword evidence="8" id="KW-0206">Cytoskeleton</keyword>
<keyword evidence="3" id="KW-0813">Transport</keyword>
<organism evidence="13 14">
    <name type="scientific">Coccomyxa viridis</name>
    <dbReference type="NCBI Taxonomy" id="1274662"/>
    <lineage>
        <taxon>Eukaryota</taxon>
        <taxon>Viridiplantae</taxon>
        <taxon>Chlorophyta</taxon>
        <taxon>core chlorophytes</taxon>
        <taxon>Trebouxiophyceae</taxon>
        <taxon>Trebouxiophyceae incertae sedis</taxon>
        <taxon>Coccomyxaceae</taxon>
        <taxon>Coccomyxa</taxon>
    </lineage>
</organism>
<keyword evidence="7" id="KW-0969">Cilium</keyword>
<name>A0ABP1FWA8_9CHLO</name>
<evidence type="ECO:0000313" key="13">
    <source>
        <dbReference type="EMBL" id="CAL5224163.1"/>
    </source>
</evidence>
<evidence type="ECO:0000256" key="5">
    <source>
        <dbReference type="ARBA" id="ARBA00022794"/>
    </source>
</evidence>
<evidence type="ECO:0000256" key="3">
    <source>
        <dbReference type="ARBA" id="ARBA00022448"/>
    </source>
</evidence>
<dbReference type="PROSITE" id="PS50206">
    <property type="entry name" value="RHODANESE_3"/>
    <property type="match status" value="1"/>
</dbReference>
<evidence type="ECO:0000256" key="1">
    <source>
        <dbReference type="ARBA" id="ARBA00004120"/>
    </source>
</evidence>
<dbReference type="InterPro" id="IPR051889">
    <property type="entry name" value="CEP41"/>
</dbReference>
<evidence type="ECO:0000256" key="7">
    <source>
        <dbReference type="ARBA" id="ARBA00023069"/>
    </source>
</evidence>
<keyword evidence="6" id="KW-0653">Protein transport</keyword>
<dbReference type="PANTHER" id="PTHR44390:SF1">
    <property type="entry name" value="CENTROSOMAL PROTEIN OF 41 KDA"/>
    <property type="match status" value="1"/>
</dbReference>
<evidence type="ECO:0000313" key="14">
    <source>
        <dbReference type="Proteomes" id="UP001497392"/>
    </source>
</evidence>
<dbReference type="InterPro" id="IPR001763">
    <property type="entry name" value="Rhodanese-like_dom"/>
</dbReference>
<sequence length="261" mass="28198">MPAWTKPLGVDFKERQPSTPSKYSDVKALVRTGFNELRARAQNQDARPQARFQHGEPFKRIKGRQLAELLSANGTAFACLVLDIRDVEEHTRCRIKGALSYPARLLSRAVNPLSNKVLEFVNAEDSIIVICDWDGTLAAPACALLSEKGVQNAVLLHGGLRAFADRHAELLEGDSATLCSPRQSTSVAGSTVSRGTSCSAAVRRAREHMRSGQSIDDTWPSATSLLIAPPRLSRGSLSASLEPLHLGLKPQPASATAGPWK</sequence>
<dbReference type="CDD" id="cd00158">
    <property type="entry name" value="RHOD"/>
    <property type="match status" value="1"/>
</dbReference>
<proteinExistence type="inferred from homology"/>
<evidence type="ECO:0000256" key="4">
    <source>
        <dbReference type="ARBA" id="ARBA00022490"/>
    </source>
</evidence>